<dbReference type="PRINTS" id="PR00851">
    <property type="entry name" value="XRODRMPGMNTB"/>
</dbReference>
<dbReference type="Pfam" id="PF16203">
    <property type="entry name" value="ERCC3_RAD25_C"/>
    <property type="match status" value="1"/>
</dbReference>
<name>A0AA38LYQ0_9CUCU</name>
<dbReference type="GO" id="GO:0016787">
    <property type="term" value="F:hydrolase activity"/>
    <property type="evidence" value="ECO:0007669"/>
    <property type="project" value="UniProtKB-KW"/>
</dbReference>
<evidence type="ECO:0000313" key="9">
    <source>
        <dbReference type="Proteomes" id="UP001168821"/>
    </source>
</evidence>
<dbReference type="Gene3D" id="3.40.50.300">
    <property type="entry name" value="P-loop containing nucleotide triphosphate hydrolases"/>
    <property type="match status" value="2"/>
</dbReference>
<dbReference type="FunFam" id="3.40.50.300:FF:000117">
    <property type="entry name" value="Putative DNA repair helicase rad25"/>
    <property type="match status" value="1"/>
</dbReference>
<keyword evidence="3" id="KW-0347">Helicase</keyword>
<dbReference type="PANTHER" id="PTHR11274">
    <property type="entry name" value="RAD25/XP-B DNA REPAIR HELICASE"/>
    <property type="match status" value="1"/>
</dbReference>
<evidence type="ECO:0000313" key="8">
    <source>
        <dbReference type="EMBL" id="KAJ3615568.1"/>
    </source>
</evidence>
<dbReference type="SMART" id="SM00490">
    <property type="entry name" value="HELICc"/>
    <property type="match status" value="1"/>
</dbReference>
<dbReference type="SUPFAM" id="SSF52540">
    <property type="entry name" value="P-loop containing nucleoside triphosphate hydrolases"/>
    <property type="match status" value="1"/>
</dbReference>
<keyword evidence="9" id="KW-1185">Reference proteome</keyword>
<dbReference type="Proteomes" id="UP001168821">
    <property type="component" value="Unassembled WGS sequence"/>
</dbReference>
<dbReference type="GO" id="GO:0043138">
    <property type="term" value="F:3'-5' DNA helicase activity"/>
    <property type="evidence" value="ECO:0007669"/>
    <property type="project" value="TreeGrafter"/>
</dbReference>
<dbReference type="InterPro" id="IPR050615">
    <property type="entry name" value="ATP-dep_DNA_Helicase"/>
</dbReference>
<dbReference type="NCBIfam" id="TIGR00603">
    <property type="entry name" value="rad25"/>
    <property type="match status" value="1"/>
</dbReference>
<comment type="caution">
    <text evidence="8">The sequence shown here is derived from an EMBL/GenBank/DDBJ whole genome shotgun (WGS) entry which is preliminary data.</text>
</comment>
<evidence type="ECO:0000256" key="5">
    <source>
        <dbReference type="ARBA" id="ARBA00044799"/>
    </source>
</evidence>
<reference evidence="8" key="1">
    <citation type="journal article" date="2023" name="G3 (Bethesda)">
        <title>Whole genome assemblies of Zophobas morio and Tenebrio molitor.</title>
        <authorList>
            <person name="Kaur S."/>
            <person name="Stinson S.A."/>
            <person name="diCenzo G.C."/>
        </authorList>
    </citation>
    <scope>NUCLEOTIDE SEQUENCE</scope>
    <source>
        <strain evidence="8">QUZm001</strain>
    </source>
</reference>
<sequence>MMNFISSNQWLALTKVSVLFLFVTRCITLRGLLIMDEVHVVPAAMFRKAMERISCHCKVGLTATLVREDEKTTDLNYLIGPKLYEANWLELQNSGYIAKVQCSEVWCPMSPCFFDEYLNLANKEKRLLLWTMNPNKYRACEILIKRHERLGHKIIVFSDCVFALEHYAKTFKAPYIYGKTSQRDRKHILDRFMTQQNISTLFLSKIGDNSIDLPDANVLIQISSHFGARRQEAQRLGRILRKGRKKTCEFSEYNAFFYDIVSCDTREMYYASKRQQFLVDQGYAFQIITKLEGMDDPELLFSSEEDQLRLLEIVLAAKDEDALEELGDNDDFITDRLKFSFKNLFAAF</sequence>
<evidence type="ECO:0000256" key="3">
    <source>
        <dbReference type="ARBA" id="ARBA00022806"/>
    </source>
</evidence>
<dbReference type="PROSITE" id="PS51194">
    <property type="entry name" value="HELICASE_CTER"/>
    <property type="match status" value="1"/>
</dbReference>
<evidence type="ECO:0000256" key="1">
    <source>
        <dbReference type="ARBA" id="ARBA00022741"/>
    </source>
</evidence>
<dbReference type="EMBL" id="JALNTZ010004051">
    <property type="protein sequence ID" value="KAJ3615568.1"/>
    <property type="molecule type" value="Genomic_DNA"/>
</dbReference>
<evidence type="ECO:0000259" key="7">
    <source>
        <dbReference type="PROSITE" id="PS51194"/>
    </source>
</evidence>
<accession>A0AA38LYQ0</accession>
<organism evidence="8 9">
    <name type="scientific">Zophobas morio</name>
    <dbReference type="NCBI Taxonomy" id="2755281"/>
    <lineage>
        <taxon>Eukaryota</taxon>
        <taxon>Metazoa</taxon>
        <taxon>Ecdysozoa</taxon>
        <taxon>Arthropoda</taxon>
        <taxon>Hexapoda</taxon>
        <taxon>Insecta</taxon>
        <taxon>Pterygota</taxon>
        <taxon>Neoptera</taxon>
        <taxon>Endopterygota</taxon>
        <taxon>Coleoptera</taxon>
        <taxon>Polyphaga</taxon>
        <taxon>Cucujiformia</taxon>
        <taxon>Tenebrionidae</taxon>
        <taxon>Zophobas</taxon>
    </lineage>
</organism>
<keyword evidence="2" id="KW-0378">Hydrolase</keyword>
<evidence type="ECO:0000256" key="2">
    <source>
        <dbReference type="ARBA" id="ARBA00022801"/>
    </source>
</evidence>
<dbReference type="InterPro" id="IPR032438">
    <property type="entry name" value="ERCC3_RAD25_C"/>
</dbReference>
<dbReference type="InterPro" id="IPR001650">
    <property type="entry name" value="Helicase_C-like"/>
</dbReference>
<keyword evidence="4" id="KW-0067">ATP-binding</keyword>
<keyword evidence="1" id="KW-0547">Nucleotide-binding</keyword>
<dbReference type="InterPro" id="IPR027417">
    <property type="entry name" value="P-loop_NTPase"/>
</dbReference>
<dbReference type="GO" id="GO:0005675">
    <property type="term" value="C:transcription factor TFIIH holo complex"/>
    <property type="evidence" value="ECO:0007669"/>
    <property type="project" value="TreeGrafter"/>
</dbReference>
<evidence type="ECO:0000256" key="6">
    <source>
        <dbReference type="ARBA" id="ARBA00044810"/>
    </source>
</evidence>
<dbReference type="GO" id="GO:0005524">
    <property type="term" value="F:ATP binding"/>
    <property type="evidence" value="ECO:0007669"/>
    <property type="project" value="UniProtKB-KW"/>
</dbReference>
<dbReference type="AlphaFoldDB" id="A0AA38LYQ0"/>
<dbReference type="CDD" id="cd18789">
    <property type="entry name" value="SF2_C_XPB"/>
    <property type="match status" value="1"/>
</dbReference>
<protein>
    <recommendedName>
        <fullName evidence="5">General transcription and DNA repair factor IIH helicase/translocase subunit XPB</fullName>
    </recommendedName>
    <alternativeName>
        <fullName evidence="6">DNA 3'-5' helicase/translocase XPB</fullName>
    </alternativeName>
</protein>
<dbReference type="GO" id="GO:0006367">
    <property type="term" value="P:transcription initiation at RNA polymerase II promoter"/>
    <property type="evidence" value="ECO:0007669"/>
    <property type="project" value="InterPro"/>
</dbReference>
<evidence type="ECO:0000256" key="4">
    <source>
        <dbReference type="ARBA" id="ARBA00022840"/>
    </source>
</evidence>
<dbReference type="GO" id="GO:0006289">
    <property type="term" value="P:nucleotide-excision repair"/>
    <property type="evidence" value="ECO:0007669"/>
    <property type="project" value="InterPro"/>
</dbReference>
<proteinExistence type="predicted"/>
<gene>
    <name evidence="8" type="ORF">Zmor_016318</name>
</gene>
<feature type="domain" description="Helicase C-terminal" evidence="7">
    <location>
        <begin position="138"/>
        <end position="279"/>
    </location>
</feature>
<dbReference type="GO" id="GO:0097550">
    <property type="term" value="C:transcription preinitiation complex"/>
    <property type="evidence" value="ECO:0007669"/>
    <property type="project" value="TreeGrafter"/>
</dbReference>
<dbReference type="GO" id="GO:0000112">
    <property type="term" value="C:nucleotide-excision repair factor 3 complex"/>
    <property type="evidence" value="ECO:0007669"/>
    <property type="project" value="TreeGrafter"/>
</dbReference>
<dbReference type="PANTHER" id="PTHR11274:SF0">
    <property type="entry name" value="GENERAL TRANSCRIPTION AND DNA REPAIR FACTOR IIH HELICASE SUBUNIT XPB"/>
    <property type="match status" value="1"/>
</dbReference>
<dbReference type="InterPro" id="IPR001161">
    <property type="entry name" value="XPB/Ssl2"/>
</dbReference>